<protein>
    <recommendedName>
        <fullName evidence="7">Phosphatidate cytidylyltransferase, mitochondrial</fullName>
        <ecNumber evidence="6">2.7.7.41</ecNumber>
    </recommendedName>
    <alternativeName>
        <fullName evidence="18">CDP-diacylglycerol synthase</fullName>
    </alternativeName>
</protein>
<dbReference type="GO" id="GO:0016024">
    <property type="term" value="P:CDP-diacylglycerol biosynthetic process"/>
    <property type="evidence" value="ECO:0007669"/>
    <property type="project" value="UniProtKB-UniPathway"/>
</dbReference>
<evidence type="ECO:0000256" key="9">
    <source>
        <dbReference type="ARBA" id="ARBA00022679"/>
    </source>
</evidence>
<dbReference type="InterPro" id="IPR015222">
    <property type="entry name" value="Tam41"/>
</dbReference>
<evidence type="ECO:0000313" key="19">
    <source>
        <dbReference type="EMBL" id="SPQ96998.1"/>
    </source>
</evidence>
<reference evidence="19 20" key="1">
    <citation type="submission" date="2018-03" db="EMBL/GenBank/DDBJ databases">
        <authorList>
            <person name="Fogelqvist J."/>
        </authorList>
    </citation>
    <scope>NUCLEOTIDE SEQUENCE [LARGE SCALE GENOMIC DNA]</scope>
</reference>
<comment type="cofactor">
    <cofactor evidence="1">
        <name>Mg(2+)</name>
        <dbReference type="ChEBI" id="CHEBI:18420"/>
    </cofactor>
</comment>
<keyword evidence="10" id="KW-0548">Nucleotidyltransferase</keyword>
<evidence type="ECO:0000256" key="2">
    <source>
        <dbReference type="ARBA" id="ARBA00004443"/>
    </source>
</evidence>
<evidence type="ECO:0000256" key="15">
    <source>
        <dbReference type="ARBA" id="ARBA00023136"/>
    </source>
</evidence>
<dbReference type="PANTHER" id="PTHR13619:SF0">
    <property type="entry name" value="PHOSPHATIDATE CYTIDYLYLTRANSFERASE, MITOCHONDRIAL"/>
    <property type="match status" value="1"/>
</dbReference>
<dbReference type="PANTHER" id="PTHR13619">
    <property type="entry name" value="PHOSPHATIDATE CYTIDYLYLTRANSFERASE, MITOCHONDRIAL"/>
    <property type="match status" value="1"/>
</dbReference>
<keyword evidence="8" id="KW-0444">Lipid biosynthesis</keyword>
<proteinExistence type="inferred from homology"/>
<evidence type="ECO:0000256" key="4">
    <source>
        <dbReference type="ARBA" id="ARBA00005189"/>
    </source>
</evidence>
<organism evidence="19 20">
    <name type="scientific">Plasmodiophora brassicae</name>
    <name type="common">Clubroot disease agent</name>
    <dbReference type="NCBI Taxonomy" id="37360"/>
    <lineage>
        <taxon>Eukaryota</taxon>
        <taxon>Sar</taxon>
        <taxon>Rhizaria</taxon>
        <taxon>Endomyxa</taxon>
        <taxon>Phytomyxea</taxon>
        <taxon>Plasmodiophorida</taxon>
        <taxon>Plasmodiophoridae</taxon>
        <taxon>Plasmodiophora</taxon>
    </lineage>
</organism>
<evidence type="ECO:0000313" key="20">
    <source>
        <dbReference type="Proteomes" id="UP000290189"/>
    </source>
</evidence>
<comment type="similarity">
    <text evidence="5">Belongs to the TAM41 family.</text>
</comment>
<keyword evidence="16" id="KW-0594">Phospholipid biosynthesis</keyword>
<evidence type="ECO:0000256" key="17">
    <source>
        <dbReference type="ARBA" id="ARBA00023264"/>
    </source>
</evidence>
<dbReference type="GO" id="GO:0004605">
    <property type="term" value="F:phosphatidate cytidylyltransferase activity"/>
    <property type="evidence" value="ECO:0007669"/>
    <property type="project" value="UniProtKB-EC"/>
</dbReference>
<dbReference type="EMBL" id="OVEO01000006">
    <property type="protein sequence ID" value="SPQ96998.1"/>
    <property type="molecule type" value="Genomic_DNA"/>
</dbReference>
<geneLocation type="mitochondrion" evidence="19"/>
<keyword evidence="12" id="KW-0460">Magnesium</keyword>
<keyword evidence="14 19" id="KW-0496">Mitochondrion</keyword>
<name>A0A3P3YA04_PLABS</name>
<keyword evidence="11" id="KW-0999">Mitochondrion inner membrane</keyword>
<accession>A0A3P3YA04</accession>
<evidence type="ECO:0000256" key="13">
    <source>
        <dbReference type="ARBA" id="ARBA00023098"/>
    </source>
</evidence>
<comment type="subcellular location">
    <subcellularLocation>
        <location evidence="2">Mitochondrion inner membrane</location>
        <topology evidence="2">Peripheral membrane protein</topology>
        <orientation evidence="2">Matrix side</orientation>
    </subcellularLocation>
</comment>
<comment type="pathway">
    <text evidence="4">Lipid metabolism.</text>
</comment>
<keyword evidence="13" id="KW-0443">Lipid metabolism</keyword>
<dbReference type="EC" id="2.7.7.41" evidence="6"/>
<evidence type="ECO:0000256" key="8">
    <source>
        <dbReference type="ARBA" id="ARBA00022516"/>
    </source>
</evidence>
<evidence type="ECO:0000256" key="14">
    <source>
        <dbReference type="ARBA" id="ARBA00023128"/>
    </source>
</evidence>
<dbReference type="UniPathway" id="UPA00557">
    <property type="reaction ID" value="UER00614"/>
</dbReference>
<dbReference type="AlphaFoldDB" id="A0A3P3YA04"/>
<dbReference type="PIRSF" id="PIRSF028840">
    <property type="entry name" value="Mmp37"/>
    <property type="match status" value="1"/>
</dbReference>
<evidence type="ECO:0000256" key="18">
    <source>
        <dbReference type="ARBA" id="ARBA00029893"/>
    </source>
</evidence>
<evidence type="ECO:0000256" key="5">
    <source>
        <dbReference type="ARBA" id="ARBA00005458"/>
    </source>
</evidence>
<keyword evidence="9" id="KW-0808">Transferase</keyword>
<dbReference type="Proteomes" id="UP000290189">
    <property type="component" value="Unassembled WGS sequence"/>
</dbReference>
<evidence type="ECO:0000256" key="7">
    <source>
        <dbReference type="ARBA" id="ARBA00018337"/>
    </source>
</evidence>
<evidence type="ECO:0000256" key="11">
    <source>
        <dbReference type="ARBA" id="ARBA00022792"/>
    </source>
</evidence>
<evidence type="ECO:0000256" key="1">
    <source>
        <dbReference type="ARBA" id="ARBA00001946"/>
    </source>
</evidence>
<dbReference type="GO" id="GO:0032049">
    <property type="term" value="P:cardiolipin biosynthetic process"/>
    <property type="evidence" value="ECO:0007669"/>
    <property type="project" value="InterPro"/>
</dbReference>
<evidence type="ECO:0000256" key="12">
    <source>
        <dbReference type="ARBA" id="ARBA00022842"/>
    </source>
</evidence>
<evidence type="ECO:0000256" key="3">
    <source>
        <dbReference type="ARBA" id="ARBA00005119"/>
    </source>
</evidence>
<dbReference type="GO" id="GO:0005743">
    <property type="term" value="C:mitochondrial inner membrane"/>
    <property type="evidence" value="ECO:0007669"/>
    <property type="project" value="UniProtKB-SubCell"/>
</dbReference>
<evidence type="ECO:0000256" key="6">
    <source>
        <dbReference type="ARBA" id="ARBA00012487"/>
    </source>
</evidence>
<keyword evidence="15" id="KW-0472">Membrane</keyword>
<evidence type="ECO:0000256" key="16">
    <source>
        <dbReference type="ARBA" id="ARBA00023209"/>
    </source>
</evidence>
<keyword evidence="17" id="KW-1208">Phospholipid metabolism</keyword>
<evidence type="ECO:0000256" key="10">
    <source>
        <dbReference type="ARBA" id="ARBA00022695"/>
    </source>
</evidence>
<gene>
    <name evidence="19" type="ORF">PLBR_LOCUS4213</name>
</gene>
<dbReference type="Pfam" id="PF09139">
    <property type="entry name" value="Tam41_Mmp37"/>
    <property type="match status" value="1"/>
</dbReference>
<sequence>MAVAERATLSSILRRFPPVEFAMAYGSGVVPQAGRGPDPTTTMVDFIFGVRDSPSWHADNMDQHPRHYSCLARLLGPGGVSRMQRTAAGVHFNTLVPYDERTMIKYGVIAVEDLVHDLRTWSTLYVSGRMQKPQTILASTDEIDRWSACNLRQAFLSALVMQPARFTEHDLFMTIAGLSYSGDIRMHIGMGENPRKVANIVNVNRDGFRRLYAPCFEYADRLGYLRPEADGSRFQRVLDLHHLCGMFARLPDHLRDLCFRECRAVGDATQAASWRHALVSVESAARVLRRCIGRIGQRASFWQTLKGVYSAGVAKSIQYAYRKVAKSRQT</sequence>
<comment type="pathway">
    <text evidence="3">Phospholipid metabolism; CDP-diacylglycerol biosynthesis; CDP-diacylglycerol from sn-glycerol 3-phosphate: step 3/3.</text>
</comment>